<evidence type="ECO:0000313" key="1">
    <source>
        <dbReference type="EMBL" id="KGN37639.1"/>
    </source>
</evidence>
<sequence>MHPYVTGLMAQAHRDDLLADAARHRLLAEAAAAGGRPRAALLTRLRETVGRLTRPVPAPEPSAACCPA</sequence>
<comment type="caution">
    <text evidence="1">The sequence shown here is derived from an EMBL/GenBank/DDBJ whole genome shotgun (WGS) entry which is preliminary data.</text>
</comment>
<dbReference type="RefSeq" id="WP_035940736.1">
    <property type="nucleotide sequence ID" value="NZ_AVPL01000098.1"/>
</dbReference>
<dbReference type="Proteomes" id="UP000030013">
    <property type="component" value="Unassembled WGS sequence"/>
</dbReference>
<gene>
    <name evidence="1" type="ORF">N801_00900</name>
</gene>
<proteinExistence type="predicted"/>
<organism evidence="1 2">
    <name type="scientific">Knoellia aerolata DSM 18566</name>
    <dbReference type="NCBI Taxonomy" id="1385519"/>
    <lineage>
        <taxon>Bacteria</taxon>
        <taxon>Bacillati</taxon>
        <taxon>Actinomycetota</taxon>
        <taxon>Actinomycetes</taxon>
        <taxon>Micrococcales</taxon>
        <taxon>Intrasporangiaceae</taxon>
        <taxon>Knoellia</taxon>
    </lineage>
</organism>
<dbReference type="AlphaFoldDB" id="A0A0A0JLK5"/>
<dbReference type="EMBL" id="AVPL01000098">
    <property type="protein sequence ID" value="KGN37639.1"/>
    <property type="molecule type" value="Genomic_DNA"/>
</dbReference>
<keyword evidence="2" id="KW-1185">Reference proteome</keyword>
<reference evidence="1 2" key="1">
    <citation type="submission" date="2013-08" db="EMBL/GenBank/DDBJ databases">
        <title>The genome sequence of Knoellia aerolata.</title>
        <authorList>
            <person name="Zhu W."/>
            <person name="Wang G."/>
        </authorList>
    </citation>
    <scope>NUCLEOTIDE SEQUENCE [LARGE SCALE GENOMIC DNA]</scope>
    <source>
        <strain evidence="1 2">DSM 18566</strain>
    </source>
</reference>
<protein>
    <submittedName>
        <fullName evidence="1">Uncharacterized protein</fullName>
    </submittedName>
</protein>
<name>A0A0A0JLK5_9MICO</name>
<accession>A0A0A0JLK5</accession>
<evidence type="ECO:0000313" key="2">
    <source>
        <dbReference type="Proteomes" id="UP000030013"/>
    </source>
</evidence>
<dbReference type="STRING" id="1385519.N801_00900"/>